<keyword evidence="1" id="KW-0472">Membrane</keyword>
<keyword evidence="4" id="KW-1185">Reference proteome</keyword>
<organism evidence="3 4">
    <name type="scientific">Nitrospina watsonii</name>
    <dbReference type="NCBI Taxonomy" id="1323948"/>
    <lineage>
        <taxon>Bacteria</taxon>
        <taxon>Pseudomonadati</taxon>
        <taxon>Nitrospinota/Tectimicrobiota group</taxon>
        <taxon>Nitrospinota</taxon>
        <taxon>Nitrospinia</taxon>
        <taxon>Nitrospinales</taxon>
        <taxon>Nitrospinaceae</taxon>
        <taxon>Nitrospina</taxon>
    </lineage>
</organism>
<dbReference type="InterPro" id="IPR018551">
    <property type="entry name" value="DUF2007"/>
</dbReference>
<dbReference type="EMBL" id="OX336137">
    <property type="protein sequence ID" value="CAI2719681.1"/>
    <property type="molecule type" value="Genomic_DNA"/>
</dbReference>
<name>A0ABM9HHF0_9BACT</name>
<gene>
    <name evidence="3" type="ORF">NSPWAT_2825</name>
</gene>
<proteinExistence type="predicted"/>
<sequence>MDATHDSSFTGEDRMTELITIARYSMPYEAHLARSRLEAEGIPVFIADEHLLSINWLYTPAVGGIKVQVPEDWEEAARQILTTDHQDEIAEIDTEPPLACPHCGGQNATMVLGDPLMLILTFALLGAPLFFLRETMKCHTCRATFKRPKQSTPTE</sequence>
<keyword evidence="1" id="KW-1133">Transmembrane helix</keyword>
<dbReference type="RefSeq" id="WP_282012497.1">
    <property type="nucleotide sequence ID" value="NZ_OX336137.1"/>
</dbReference>
<evidence type="ECO:0000313" key="3">
    <source>
        <dbReference type="EMBL" id="CAI2719681.1"/>
    </source>
</evidence>
<evidence type="ECO:0000313" key="4">
    <source>
        <dbReference type="Proteomes" id="UP001157733"/>
    </source>
</evidence>
<evidence type="ECO:0000259" key="2">
    <source>
        <dbReference type="Pfam" id="PF09413"/>
    </source>
</evidence>
<keyword evidence="1" id="KW-0812">Transmembrane</keyword>
<dbReference type="Pfam" id="PF09413">
    <property type="entry name" value="DUF2007"/>
    <property type="match status" value="1"/>
</dbReference>
<accession>A0ABM9HHF0</accession>
<dbReference type="Proteomes" id="UP001157733">
    <property type="component" value="Chromosome"/>
</dbReference>
<reference evidence="3 4" key="1">
    <citation type="submission" date="2022-09" db="EMBL/GenBank/DDBJ databases">
        <authorList>
            <person name="Kop L."/>
        </authorList>
    </citation>
    <scope>NUCLEOTIDE SEQUENCE [LARGE SCALE GENOMIC DNA]</scope>
    <source>
        <strain evidence="3 4">347</strain>
    </source>
</reference>
<dbReference type="InterPro" id="IPR011322">
    <property type="entry name" value="N-reg_PII-like_a/b"/>
</dbReference>
<feature type="transmembrane region" description="Helical" evidence="1">
    <location>
        <begin position="115"/>
        <end position="132"/>
    </location>
</feature>
<dbReference type="SUPFAM" id="SSF54913">
    <property type="entry name" value="GlnB-like"/>
    <property type="match status" value="1"/>
</dbReference>
<evidence type="ECO:0000256" key="1">
    <source>
        <dbReference type="SAM" id="Phobius"/>
    </source>
</evidence>
<dbReference type="Gene3D" id="3.30.70.790">
    <property type="entry name" value="UreE, C-terminal domain"/>
    <property type="match status" value="1"/>
</dbReference>
<feature type="domain" description="DUF2007" evidence="2">
    <location>
        <begin position="19"/>
        <end position="82"/>
    </location>
</feature>
<protein>
    <recommendedName>
        <fullName evidence="2">DUF2007 domain-containing protein</fullName>
    </recommendedName>
</protein>